<protein>
    <submittedName>
        <fullName evidence="1">Uncharacterized protein</fullName>
    </submittedName>
</protein>
<keyword evidence="2" id="KW-1185">Reference proteome</keyword>
<dbReference type="AlphaFoldDB" id="A0AAV0DJQ4"/>
<dbReference type="Proteomes" id="UP001152523">
    <property type="component" value="Unassembled WGS sequence"/>
</dbReference>
<evidence type="ECO:0000313" key="2">
    <source>
        <dbReference type="Proteomes" id="UP001152523"/>
    </source>
</evidence>
<evidence type="ECO:0000313" key="1">
    <source>
        <dbReference type="EMBL" id="CAH9101839.1"/>
    </source>
</evidence>
<proteinExistence type="predicted"/>
<accession>A0AAV0DJQ4</accession>
<comment type="caution">
    <text evidence="1">The sequence shown here is derived from an EMBL/GenBank/DDBJ whole genome shotgun (WGS) entry which is preliminary data.</text>
</comment>
<reference evidence="1" key="1">
    <citation type="submission" date="2022-07" db="EMBL/GenBank/DDBJ databases">
        <authorList>
            <person name="Macas J."/>
            <person name="Novak P."/>
            <person name="Neumann P."/>
        </authorList>
    </citation>
    <scope>NUCLEOTIDE SEQUENCE</scope>
</reference>
<sequence>MPLLQPPFLLSSSQERNYRKEKNNNTSFSIDHELAQCRHLKLLLVRSTQYIIIVKNCEEAVMIIWTSVFLPFWATNFEAFGGPDLYLGGATRKRTRLLQPWRSRLSISLGRNRSEPLIGVFCKFHNKLIFSCMQ</sequence>
<dbReference type="EMBL" id="CAMAPF010000113">
    <property type="protein sequence ID" value="CAH9101839.1"/>
    <property type="molecule type" value="Genomic_DNA"/>
</dbReference>
<gene>
    <name evidence="1" type="ORF">CEPIT_LOCUS15748</name>
</gene>
<organism evidence="1 2">
    <name type="scientific">Cuscuta epithymum</name>
    <dbReference type="NCBI Taxonomy" id="186058"/>
    <lineage>
        <taxon>Eukaryota</taxon>
        <taxon>Viridiplantae</taxon>
        <taxon>Streptophyta</taxon>
        <taxon>Embryophyta</taxon>
        <taxon>Tracheophyta</taxon>
        <taxon>Spermatophyta</taxon>
        <taxon>Magnoliopsida</taxon>
        <taxon>eudicotyledons</taxon>
        <taxon>Gunneridae</taxon>
        <taxon>Pentapetalae</taxon>
        <taxon>asterids</taxon>
        <taxon>lamiids</taxon>
        <taxon>Solanales</taxon>
        <taxon>Convolvulaceae</taxon>
        <taxon>Cuscuteae</taxon>
        <taxon>Cuscuta</taxon>
        <taxon>Cuscuta subgen. Cuscuta</taxon>
    </lineage>
</organism>
<name>A0AAV0DJQ4_9ASTE</name>